<dbReference type="PANTHER" id="PTHR32026:SF23">
    <property type="entry name" value="METHYLTRANSFERASE-LIKE PROTEIN 24"/>
    <property type="match status" value="1"/>
</dbReference>
<dbReference type="Pfam" id="PF13383">
    <property type="entry name" value="Methyltransf_22"/>
    <property type="match status" value="1"/>
</dbReference>
<dbReference type="AlphaFoldDB" id="A0A8S4ATD4"/>
<name>A0A8S4ATD4_9TELE</name>
<evidence type="ECO:0000259" key="2">
    <source>
        <dbReference type="Pfam" id="PF13383"/>
    </source>
</evidence>
<evidence type="ECO:0000313" key="4">
    <source>
        <dbReference type="Proteomes" id="UP000677803"/>
    </source>
</evidence>
<evidence type="ECO:0000256" key="1">
    <source>
        <dbReference type="SAM" id="MobiDB-lite"/>
    </source>
</evidence>
<feature type="region of interest" description="Disordered" evidence="1">
    <location>
        <begin position="79"/>
        <end position="99"/>
    </location>
</feature>
<proteinExistence type="predicted"/>
<organism evidence="3 4">
    <name type="scientific">Menidia menidia</name>
    <name type="common">Atlantic silverside</name>
    <dbReference type="NCBI Taxonomy" id="238744"/>
    <lineage>
        <taxon>Eukaryota</taxon>
        <taxon>Metazoa</taxon>
        <taxon>Chordata</taxon>
        <taxon>Craniata</taxon>
        <taxon>Vertebrata</taxon>
        <taxon>Euteleostomi</taxon>
        <taxon>Actinopterygii</taxon>
        <taxon>Neopterygii</taxon>
        <taxon>Teleostei</taxon>
        <taxon>Neoteleostei</taxon>
        <taxon>Acanthomorphata</taxon>
        <taxon>Ovalentaria</taxon>
        <taxon>Atherinomorphae</taxon>
        <taxon>Atheriniformes</taxon>
        <taxon>Atherinopsidae</taxon>
        <taxon>Menidiinae</taxon>
        <taxon>Menidia</taxon>
    </lineage>
</organism>
<reference evidence="3" key="1">
    <citation type="submission" date="2021-05" db="EMBL/GenBank/DDBJ databases">
        <authorList>
            <person name="Tigano A."/>
        </authorList>
    </citation>
    <scope>NUCLEOTIDE SEQUENCE</scope>
</reference>
<feature type="non-terminal residue" evidence="3">
    <location>
        <position position="1"/>
    </location>
</feature>
<protein>
    <submittedName>
        <fullName evidence="3">(Atlantic silverside) hypothetical protein</fullName>
    </submittedName>
</protein>
<accession>A0A8S4ATD4</accession>
<dbReference type="OrthoDB" id="10006218at2759"/>
<sequence>FSQPVSCGSPLFPVHPQLNCSRVLSPGRTPARWRLCAEAWLLPAANGPCVAYSFSMSGGDADFLRTASQLGCEVHRFDPGKSEASGGRPGNGLAGNHGDGGGVIQHKTWLEWRAPKRRRPRARGDLGSVSQTLADIMAALGHRTVHFLYADLLSAEWRVFQNWIEVGTLQNIHHLVATVHLQWAGFEVGGTNEEVLRFWFSVLRAVQVFGFKLVHSSAGEGHSVLKQTAASAHSSYTLSWVNTQH</sequence>
<keyword evidence="4" id="KW-1185">Reference proteome</keyword>
<comment type="caution">
    <text evidence="3">The sequence shown here is derived from an EMBL/GenBank/DDBJ whole genome shotgun (WGS) entry which is preliminary data.</text>
</comment>
<dbReference type="InterPro" id="IPR025714">
    <property type="entry name" value="Methyltranfer_dom"/>
</dbReference>
<evidence type="ECO:0000313" key="3">
    <source>
        <dbReference type="EMBL" id="CAG5891568.1"/>
    </source>
</evidence>
<dbReference type="Proteomes" id="UP000677803">
    <property type="component" value="Unassembled WGS sequence"/>
</dbReference>
<feature type="compositionally biased region" description="Gly residues" evidence="1">
    <location>
        <begin position="87"/>
        <end position="99"/>
    </location>
</feature>
<dbReference type="EMBL" id="CAJRST010005557">
    <property type="protein sequence ID" value="CAG5891568.1"/>
    <property type="molecule type" value="Genomic_DNA"/>
</dbReference>
<dbReference type="PANTHER" id="PTHR32026">
    <property type="entry name" value="METHYLTRANSFERASE-LIKE PROTEIN 24"/>
    <property type="match status" value="1"/>
</dbReference>
<gene>
    <name evidence="3" type="ORF">MMEN_LOCUS6367</name>
</gene>
<feature type="domain" description="Methyltransferase" evidence="2">
    <location>
        <begin position="16"/>
        <end position="170"/>
    </location>
</feature>
<dbReference type="InterPro" id="IPR026913">
    <property type="entry name" value="METTL24"/>
</dbReference>